<accession>A0ABT3GLT0</accession>
<organism evidence="1 2">
    <name type="scientific">Luteolibacter arcticus</name>
    <dbReference type="NCBI Taxonomy" id="1581411"/>
    <lineage>
        <taxon>Bacteria</taxon>
        <taxon>Pseudomonadati</taxon>
        <taxon>Verrucomicrobiota</taxon>
        <taxon>Verrucomicrobiia</taxon>
        <taxon>Verrucomicrobiales</taxon>
        <taxon>Verrucomicrobiaceae</taxon>
        <taxon>Luteolibacter</taxon>
    </lineage>
</organism>
<gene>
    <name evidence="1" type="ORF">OKA05_18045</name>
</gene>
<evidence type="ECO:0000313" key="1">
    <source>
        <dbReference type="EMBL" id="MCW1924474.1"/>
    </source>
</evidence>
<comment type="caution">
    <text evidence="1">The sequence shown here is derived from an EMBL/GenBank/DDBJ whole genome shotgun (WGS) entry which is preliminary data.</text>
</comment>
<dbReference type="RefSeq" id="WP_264488581.1">
    <property type="nucleotide sequence ID" value="NZ_JAPDDT010000008.1"/>
</dbReference>
<sequence>MSSIDRIAVQPDGKILIAGGFGAYNATARGGFARLTDTGALDTDFPATSDGECRTVLIQPDGKIVVGGTFTTFNGASRPRLVRLTPTGVVDSGFAAAGAPSMDVNALAMQADGNLTRHGLRQLPRPG</sequence>
<proteinExistence type="predicted"/>
<reference evidence="1 2" key="1">
    <citation type="submission" date="2022-10" db="EMBL/GenBank/DDBJ databases">
        <title>Luteolibacter arcticus strain CCTCC AB 2014275, whole genome shotgun sequencing project.</title>
        <authorList>
            <person name="Zhao G."/>
            <person name="Shen L."/>
        </authorList>
    </citation>
    <scope>NUCLEOTIDE SEQUENCE [LARGE SCALE GENOMIC DNA]</scope>
    <source>
        <strain evidence="1 2">CCTCC AB 2014275</strain>
    </source>
</reference>
<dbReference type="Gene3D" id="2.80.10.50">
    <property type="match status" value="1"/>
</dbReference>
<dbReference type="EMBL" id="JAPDDT010000008">
    <property type="protein sequence ID" value="MCW1924474.1"/>
    <property type="molecule type" value="Genomic_DNA"/>
</dbReference>
<evidence type="ECO:0000313" key="2">
    <source>
        <dbReference type="Proteomes" id="UP001320876"/>
    </source>
</evidence>
<protein>
    <submittedName>
        <fullName evidence="1">Delta-60 repeat domain-containing protein</fullName>
    </submittedName>
</protein>
<dbReference type="InterPro" id="IPR013431">
    <property type="entry name" value="Delta_60_rpt"/>
</dbReference>
<dbReference type="Pfam" id="PF17164">
    <property type="entry name" value="DUF5122"/>
    <property type="match status" value="2"/>
</dbReference>
<keyword evidence="2" id="KW-1185">Reference proteome</keyword>
<dbReference type="Proteomes" id="UP001320876">
    <property type="component" value="Unassembled WGS sequence"/>
</dbReference>
<name>A0ABT3GLT0_9BACT</name>